<proteinExistence type="predicted"/>
<feature type="region of interest" description="Disordered" evidence="1">
    <location>
        <begin position="68"/>
        <end position="111"/>
    </location>
</feature>
<sequence>MFVVEDDRLLCDERTPRDEGATSHSVETCVLYCNCSVSVPPMTWSEKHSSTLDCEDCESSKKNILMRATDVTPNRLRRSDASPPSPRFPQLPDPQRSVEQSIASPPSPVPVPSLTRCISSITEITIYDLIIILEIILGED</sequence>
<keyword evidence="3" id="KW-1185">Reference proteome</keyword>
<name>A0A212F2K6_DANPL</name>
<dbReference type="InParanoid" id="A0A212F2K6"/>
<feature type="compositionally biased region" description="Pro residues" evidence="1">
    <location>
        <begin position="83"/>
        <end position="92"/>
    </location>
</feature>
<gene>
    <name evidence="2" type="ORF">KGM_213988</name>
</gene>
<dbReference type="Proteomes" id="UP000007151">
    <property type="component" value="Unassembled WGS sequence"/>
</dbReference>
<accession>A0A212F2K6</accession>
<protein>
    <submittedName>
        <fullName evidence="2">Uncharacterized protein</fullName>
    </submittedName>
</protein>
<evidence type="ECO:0000313" key="3">
    <source>
        <dbReference type="Proteomes" id="UP000007151"/>
    </source>
</evidence>
<dbReference type="EMBL" id="AGBW02010729">
    <property type="protein sequence ID" value="OWR47964.1"/>
    <property type="molecule type" value="Genomic_DNA"/>
</dbReference>
<evidence type="ECO:0000313" key="2">
    <source>
        <dbReference type="EMBL" id="OWR47964.1"/>
    </source>
</evidence>
<evidence type="ECO:0000256" key="1">
    <source>
        <dbReference type="SAM" id="MobiDB-lite"/>
    </source>
</evidence>
<organism evidence="2 3">
    <name type="scientific">Danaus plexippus plexippus</name>
    <dbReference type="NCBI Taxonomy" id="278856"/>
    <lineage>
        <taxon>Eukaryota</taxon>
        <taxon>Metazoa</taxon>
        <taxon>Ecdysozoa</taxon>
        <taxon>Arthropoda</taxon>
        <taxon>Hexapoda</taxon>
        <taxon>Insecta</taxon>
        <taxon>Pterygota</taxon>
        <taxon>Neoptera</taxon>
        <taxon>Endopterygota</taxon>
        <taxon>Lepidoptera</taxon>
        <taxon>Glossata</taxon>
        <taxon>Ditrysia</taxon>
        <taxon>Papilionoidea</taxon>
        <taxon>Nymphalidae</taxon>
        <taxon>Danainae</taxon>
        <taxon>Danaini</taxon>
        <taxon>Danaina</taxon>
        <taxon>Danaus</taxon>
        <taxon>Danaus</taxon>
    </lineage>
</organism>
<dbReference type="KEGG" id="dpl:KGM_213988"/>
<dbReference type="AlphaFoldDB" id="A0A212F2K6"/>
<comment type="caution">
    <text evidence="2">The sequence shown here is derived from an EMBL/GenBank/DDBJ whole genome shotgun (WGS) entry which is preliminary data.</text>
</comment>
<reference evidence="2 3" key="1">
    <citation type="journal article" date="2011" name="Cell">
        <title>The monarch butterfly genome yields insights into long-distance migration.</title>
        <authorList>
            <person name="Zhan S."/>
            <person name="Merlin C."/>
            <person name="Boore J.L."/>
            <person name="Reppert S.M."/>
        </authorList>
    </citation>
    <scope>NUCLEOTIDE SEQUENCE [LARGE SCALE GENOMIC DNA]</scope>
    <source>
        <strain evidence="2">F-2</strain>
    </source>
</reference>